<organism evidence="1 2">
    <name type="scientific">Hymenobacter polaris</name>
    <dbReference type="NCBI Taxonomy" id="2682546"/>
    <lineage>
        <taxon>Bacteria</taxon>
        <taxon>Pseudomonadati</taxon>
        <taxon>Bacteroidota</taxon>
        <taxon>Cytophagia</taxon>
        <taxon>Cytophagales</taxon>
        <taxon>Hymenobacteraceae</taxon>
        <taxon>Hymenobacter</taxon>
    </lineage>
</organism>
<comment type="caution">
    <text evidence="1">The sequence shown here is derived from an EMBL/GenBank/DDBJ whole genome shotgun (WGS) entry which is preliminary data.</text>
</comment>
<evidence type="ECO:0000313" key="1">
    <source>
        <dbReference type="EMBL" id="NML66318.1"/>
    </source>
</evidence>
<gene>
    <name evidence="1" type="ORF">HHL22_13985</name>
</gene>
<reference evidence="1 2" key="1">
    <citation type="submission" date="2020-04" db="EMBL/GenBank/DDBJ databases">
        <title>Hymenobacter polaris sp. nov., isolated from Arctic soil.</title>
        <authorList>
            <person name="Dahal R.H."/>
        </authorList>
    </citation>
    <scope>NUCLEOTIDE SEQUENCE [LARGE SCALE GENOMIC DNA]</scope>
    <source>
        <strain evidence="1 2">RP-2-7</strain>
    </source>
</reference>
<accession>A0A7Y0AFA5</accession>
<keyword evidence="2" id="KW-1185">Reference proteome</keyword>
<proteinExistence type="predicted"/>
<name>A0A7Y0AFA5_9BACT</name>
<evidence type="ECO:0000313" key="2">
    <source>
        <dbReference type="Proteomes" id="UP000559626"/>
    </source>
</evidence>
<protein>
    <recommendedName>
        <fullName evidence="3">DUF2946 domain-containing protein</fullName>
    </recommendedName>
</protein>
<dbReference type="EMBL" id="JABBGH010000002">
    <property type="protein sequence ID" value="NML66318.1"/>
    <property type="molecule type" value="Genomic_DNA"/>
</dbReference>
<dbReference type="RefSeq" id="WP_169531966.1">
    <property type="nucleotide sequence ID" value="NZ_JABBGH010000002.1"/>
</dbReference>
<dbReference type="AlphaFoldDB" id="A0A7Y0AFA5"/>
<sequence>MMPRQLPVCYRLLSAFLALLVLATSVGLTAERHRCRISGRSTVALVLPGGLGHDAAAEAPTKPGQPCGTRKLALAKRADGCCDISHVLHKLDAKQHAGGPTKLLPEPPHWLPALLPALVWAGLGGTAPLAAGVAVGTAGGPSPPGAPRAGRVLLAFLGTLIV</sequence>
<evidence type="ECO:0008006" key="3">
    <source>
        <dbReference type="Google" id="ProtNLM"/>
    </source>
</evidence>
<dbReference type="Proteomes" id="UP000559626">
    <property type="component" value="Unassembled WGS sequence"/>
</dbReference>